<organism evidence="2 3">
    <name type="scientific">Flavobacterium orientale</name>
    <dbReference type="NCBI Taxonomy" id="1756020"/>
    <lineage>
        <taxon>Bacteria</taxon>
        <taxon>Pseudomonadati</taxon>
        <taxon>Bacteroidota</taxon>
        <taxon>Flavobacteriia</taxon>
        <taxon>Flavobacteriales</taxon>
        <taxon>Flavobacteriaceae</taxon>
        <taxon>Flavobacterium</taxon>
    </lineage>
</organism>
<evidence type="ECO:0000313" key="3">
    <source>
        <dbReference type="Proteomes" id="UP000625735"/>
    </source>
</evidence>
<dbReference type="InterPro" id="IPR001296">
    <property type="entry name" value="Glyco_trans_1"/>
</dbReference>
<comment type="caution">
    <text evidence="2">The sequence shown here is derived from an EMBL/GenBank/DDBJ whole genome shotgun (WGS) entry which is preliminary data.</text>
</comment>
<dbReference type="Proteomes" id="UP000625735">
    <property type="component" value="Unassembled WGS sequence"/>
</dbReference>
<evidence type="ECO:0000259" key="1">
    <source>
        <dbReference type="Pfam" id="PF00534"/>
    </source>
</evidence>
<gene>
    <name evidence="2" type="ORF">GCM10011343_02620</name>
</gene>
<dbReference type="Gene3D" id="3.40.50.2000">
    <property type="entry name" value="Glycogen Phosphorylase B"/>
    <property type="match status" value="1"/>
</dbReference>
<dbReference type="PANTHER" id="PTHR12526:SF637">
    <property type="entry name" value="GLYCOSYLTRANSFERASE EPSF-RELATED"/>
    <property type="match status" value="1"/>
</dbReference>
<evidence type="ECO:0000313" key="2">
    <source>
        <dbReference type="EMBL" id="GGD15102.1"/>
    </source>
</evidence>
<dbReference type="PANTHER" id="PTHR12526">
    <property type="entry name" value="GLYCOSYLTRANSFERASE"/>
    <property type="match status" value="1"/>
</dbReference>
<dbReference type="Pfam" id="PF00534">
    <property type="entry name" value="Glycos_transf_1"/>
    <property type="match status" value="1"/>
</dbReference>
<dbReference type="GO" id="GO:0016757">
    <property type="term" value="F:glycosyltransferase activity"/>
    <property type="evidence" value="ECO:0007669"/>
    <property type="project" value="InterPro"/>
</dbReference>
<reference evidence="2" key="2">
    <citation type="submission" date="2020-09" db="EMBL/GenBank/DDBJ databases">
        <authorList>
            <person name="Sun Q."/>
            <person name="Zhou Y."/>
        </authorList>
    </citation>
    <scope>NUCLEOTIDE SEQUENCE</scope>
    <source>
        <strain evidence="2">CGMCC 1.12506</strain>
    </source>
</reference>
<feature type="domain" description="Glycosyl transferase family 1" evidence="1">
    <location>
        <begin position="197"/>
        <end position="332"/>
    </location>
</feature>
<reference evidence="2" key="1">
    <citation type="journal article" date="2014" name="Int. J. Syst. Evol. Microbiol.">
        <title>Complete genome sequence of Corynebacterium casei LMG S-19264T (=DSM 44701T), isolated from a smear-ripened cheese.</title>
        <authorList>
            <consortium name="US DOE Joint Genome Institute (JGI-PGF)"/>
            <person name="Walter F."/>
            <person name="Albersmeier A."/>
            <person name="Kalinowski J."/>
            <person name="Ruckert C."/>
        </authorList>
    </citation>
    <scope>NUCLEOTIDE SEQUENCE</scope>
    <source>
        <strain evidence="2">CGMCC 1.12506</strain>
    </source>
</reference>
<dbReference type="CDD" id="cd03801">
    <property type="entry name" value="GT4_PimA-like"/>
    <property type="match status" value="1"/>
</dbReference>
<keyword evidence="3" id="KW-1185">Reference proteome</keyword>
<dbReference type="EMBL" id="BMFG01000001">
    <property type="protein sequence ID" value="GGD15102.1"/>
    <property type="molecule type" value="Genomic_DNA"/>
</dbReference>
<dbReference type="SUPFAM" id="SSF53756">
    <property type="entry name" value="UDP-Glycosyltransferase/glycogen phosphorylase"/>
    <property type="match status" value="1"/>
</dbReference>
<sequence>MKRKKLVIISHTEHYTDASGTICGWGPTVHEINYLADYWEEVVHVGCYYSYYPPPSSVAYTKTNITYVPIPAYGGSTLRKKIGILKKMPGIIRTVKKQLIGATEVQLRTPTAMGLFLLPLFTWFWKRDYIFWVKYAGDWEQEKPPRSNGWQRWFLQKKWIDFPVTINGFWPHQAPQCYSFENPCLTEENIATGKLIAATKKFEPPYVLTFVGRIDHVKGVDRILKALSPLPHGIIEAVHIIGDGPERALCEKLASQLPISIIFHGYLDRATVHQFLSASHFFLLPSSNEGFPKVIAEAACYGIVPVVSNVSSIKHYLHENNAYVWDINGQQTFESVLGEAVFSEKLQLEQKSKKIQELATLFTYTSYFNKLNKLIFKETFN</sequence>
<dbReference type="AlphaFoldDB" id="A0A916XVL1"/>
<protein>
    <recommendedName>
        <fullName evidence="1">Glycosyl transferase family 1 domain-containing protein</fullName>
    </recommendedName>
</protein>
<proteinExistence type="predicted"/>
<accession>A0A916XVL1</accession>
<dbReference type="RefSeq" id="WP_188360696.1">
    <property type="nucleotide sequence ID" value="NZ_BMFG01000001.1"/>
</dbReference>
<name>A0A916XVL1_9FLAO</name>